<name>A0A0H3XL82_9MOLU</name>
<feature type="binding site" evidence="7">
    <location>
        <position position="221"/>
    </location>
    <ligand>
        <name>Zn(2+)</name>
        <dbReference type="ChEBI" id="CHEBI:29105"/>
        <label>2</label>
    </ligand>
</feature>
<comment type="cofactor">
    <cofactor evidence="7">
        <name>Zn(2+)</name>
        <dbReference type="ChEBI" id="CHEBI:29105"/>
    </cofactor>
    <text evidence="7">Binds 3 Zn(2+) ions.</text>
</comment>
<dbReference type="FunFam" id="3.20.20.150:FF:000001">
    <property type="entry name" value="Probable endonuclease 4"/>
    <property type="match status" value="1"/>
</dbReference>
<keyword evidence="5 7" id="KW-0862">Zinc</keyword>
<dbReference type="SMART" id="SM00518">
    <property type="entry name" value="AP2Ec"/>
    <property type="match status" value="1"/>
</dbReference>
<feature type="binding site" evidence="7">
    <location>
        <position position="152"/>
    </location>
    <ligand>
        <name>Zn(2+)</name>
        <dbReference type="ChEBI" id="CHEBI:29105"/>
        <label>2</label>
    </ligand>
</feature>
<dbReference type="HAMAP" id="MF_00152">
    <property type="entry name" value="Nfo"/>
    <property type="match status" value="1"/>
</dbReference>
<dbReference type="InterPro" id="IPR036237">
    <property type="entry name" value="Xyl_isomerase-like_sf"/>
</dbReference>
<keyword evidence="10" id="KW-1185">Reference proteome</keyword>
<feature type="binding site" evidence="7">
    <location>
        <position position="152"/>
    </location>
    <ligand>
        <name>Zn(2+)</name>
        <dbReference type="ChEBI" id="CHEBI:29105"/>
        <label>1</label>
    </ligand>
</feature>
<dbReference type="NCBIfam" id="NF002196">
    <property type="entry name" value="PRK01060.1-1"/>
    <property type="match status" value="1"/>
</dbReference>
<dbReference type="PANTHER" id="PTHR21445:SF0">
    <property type="entry name" value="APURINIC-APYRIMIDINIC ENDONUCLEASE"/>
    <property type="match status" value="1"/>
</dbReference>
<evidence type="ECO:0000256" key="3">
    <source>
        <dbReference type="ARBA" id="ARBA00022763"/>
    </source>
</evidence>
<reference evidence="9 10" key="1">
    <citation type="journal article" date="2015" name="Genome Biol. Evol.">
        <title>Found and Lost: The Fates of Horizontally Acquired Genes in Arthropod-Symbiotic Spiroplasma.</title>
        <authorList>
            <person name="Lo W.S."/>
            <person name="Gasparich G.E."/>
            <person name="Kuo C.H."/>
        </authorList>
    </citation>
    <scope>NUCLEOTIDE SEQUENCE [LARGE SCALE GENOMIC DNA]</scope>
    <source>
        <strain evidence="10">TDA-040725-5</strain>
    </source>
</reference>
<dbReference type="InterPro" id="IPR018246">
    <property type="entry name" value="AP_endonuc_F2_Zn_BS"/>
</dbReference>
<evidence type="ECO:0000256" key="2">
    <source>
        <dbReference type="ARBA" id="ARBA00022723"/>
    </source>
</evidence>
<dbReference type="STRING" id="315358.SERIO_v1c06710"/>
<evidence type="ECO:0000256" key="4">
    <source>
        <dbReference type="ARBA" id="ARBA00022801"/>
    </source>
</evidence>
<organism evidence="9 10">
    <name type="scientific">Spiroplasma eriocheiris</name>
    <dbReference type="NCBI Taxonomy" id="315358"/>
    <lineage>
        <taxon>Bacteria</taxon>
        <taxon>Bacillati</taxon>
        <taxon>Mycoplasmatota</taxon>
        <taxon>Mollicutes</taxon>
        <taxon>Entomoplasmatales</taxon>
        <taxon>Spiroplasmataceae</taxon>
        <taxon>Spiroplasma</taxon>
    </lineage>
</organism>
<dbReference type="GO" id="GO:0003906">
    <property type="term" value="F:DNA-(apurinic or apyrimidinic site) endonuclease activity"/>
    <property type="evidence" value="ECO:0007669"/>
    <property type="project" value="TreeGrafter"/>
</dbReference>
<proteinExistence type="inferred from homology"/>
<dbReference type="PROSITE" id="PS00729">
    <property type="entry name" value="AP_NUCLEASE_F2_1"/>
    <property type="match status" value="1"/>
</dbReference>
<evidence type="ECO:0000256" key="5">
    <source>
        <dbReference type="ARBA" id="ARBA00022833"/>
    </source>
</evidence>
<evidence type="ECO:0000256" key="7">
    <source>
        <dbReference type="HAMAP-Rule" id="MF_00152"/>
    </source>
</evidence>
<gene>
    <name evidence="7 9" type="primary">nfo</name>
    <name evidence="9" type="ORF">SERIO_v1c06710</name>
</gene>
<evidence type="ECO:0000313" key="10">
    <source>
        <dbReference type="Proteomes" id="UP000035661"/>
    </source>
</evidence>
<keyword evidence="7" id="KW-0540">Nuclease</keyword>
<dbReference type="RefSeq" id="WP_047791466.1">
    <property type="nucleotide sequence ID" value="NZ_CP011856.1"/>
</dbReference>
<dbReference type="Pfam" id="PF01261">
    <property type="entry name" value="AP_endonuc_2"/>
    <property type="match status" value="1"/>
</dbReference>
<dbReference type="PANTHER" id="PTHR21445">
    <property type="entry name" value="ENDONUCLEASE IV ENDODEOXYRIBONUCLEASE IV"/>
    <property type="match status" value="1"/>
</dbReference>
<reference evidence="10" key="2">
    <citation type="submission" date="2015-06" db="EMBL/GenBank/DDBJ databases">
        <title>Complete genome sequence of Spiroplasma eriocheiris TDA-040725-5 (DSM 21848).</title>
        <authorList>
            <person name="Lo W.-S."/>
            <person name="Kuo C.-H."/>
        </authorList>
    </citation>
    <scope>NUCLEOTIDE SEQUENCE [LARGE SCALE GENOMIC DNA]</scope>
    <source>
        <strain evidence="10">TDA-040725-5</strain>
    </source>
</reference>
<evidence type="ECO:0000256" key="1">
    <source>
        <dbReference type="ARBA" id="ARBA00005340"/>
    </source>
</evidence>
<comment type="similarity">
    <text evidence="1 7">Belongs to the AP endonuclease 2 family.</text>
</comment>
<dbReference type="SUPFAM" id="SSF51658">
    <property type="entry name" value="Xylose isomerase-like"/>
    <property type="match status" value="1"/>
</dbReference>
<dbReference type="InterPro" id="IPR013022">
    <property type="entry name" value="Xyl_isomerase-like_TIM-brl"/>
</dbReference>
<dbReference type="GO" id="GO:0006284">
    <property type="term" value="P:base-excision repair"/>
    <property type="evidence" value="ECO:0007669"/>
    <property type="project" value="TreeGrafter"/>
</dbReference>
<keyword evidence="4 7" id="KW-0378">Hydrolase</keyword>
<feature type="binding site" evidence="7">
    <location>
        <position position="186"/>
    </location>
    <ligand>
        <name>Zn(2+)</name>
        <dbReference type="ChEBI" id="CHEBI:29105"/>
        <label>2</label>
    </ligand>
</feature>
<accession>A0A0H3XL82</accession>
<comment type="catalytic activity">
    <reaction evidence="7">
        <text>Endonucleolytic cleavage to 5'-phosphooligonucleotide end-products.</text>
        <dbReference type="EC" id="3.1.21.2"/>
    </reaction>
</comment>
<keyword evidence="3 7" id="KW-0227">DNA damage</keyword>
<dbReference type="EMBL" id="CP011856">
    <property type="protein sequence ID" value="AKM54239.1"/>
    <property type="molecule type" value="Genomic_DNA"/>
</dbReference>
<dbReference type="Gene3D" id="3.20.20.150">
    <property type="entry name" value="Divalent-metal-dependent TIM barrel enzymes"/>
    <property type="match status" value="1"/>
</dbReference>
<feature type="domain" description="Xylose isomerase-like TIM barrel" evidence="8">
    <location>
        <begin position="31"/>
        <end position="289"/>
    </location>
</feature>
<dbReference type="KEGG" id="seri:SERIO_v1c06710"/>
<dbReference type="PATRIC" id="fig|743698.3.peg.673"/>
<dbReference type="EC" id="3.1.21.2" evidence="7"/>
<keyword evidence="2 7" id="KW-0479">Metal-binding</keyword>
<evidence type="ECO:0000259" key="8">
    <source>
        <dbReference type="Pfam" id="PF01261"/>
    </source>
</evidence>
<feature type="binding site" evidence="7">
    <location>
        <position position="117"/>
    </location>
    <ligand>
        <name>Zn(2+)</name>
        <dbReference type="ChEBI" id="CHEBI:29105"/>
        <label>1</label>
    </ligand>
</feature>
<feature type="binding site" evidence="7">
    <location>
        <position position="189"/>
    </location>
    <ligand>
        <name>Zn(2+)</name>
        <dbReference type="ChEBI" id="CHEBI:29105"/>
        <label>3</label>
    </ligand>
</feature>
<dbReference type="AlphaFoldDB" id="A0A0H3XL82"/>
<dbReference type="InterPro" id="IPR001719">
    <property type="entry name" value="AP_endonuc_2"/>
</dbReference>
<feature type="binding site" evidence="7">
    <location>
        <position position="234"/>
    </location>
    <ligand>
        <name>Zn(2+)</name>
        <dbReference type="ChEBI" id="CHEBI:29105"/>
        <label>3</label>
    </ligand>
</feature>
<dbReference type="GO" id="GO:0008270">
    <property type="term" value="F:zinc ion binding"/>
    <property type="evidence" value="ECO:0007669"/>
    <property type="project" value="UniProtKB-UniRule"/>
</dbReference>
<dbReference type="Proteomes" id="UP000035661">
    <property type="component" value="Chromosome"/>
</dbReference>
<sequence>MKDYNLIIGSHVSMNKQDNYLLGALNESLNNGANALMIYTGPPQNTIRVDVKNFFISEFHQQLAANNLSIDNVIIHAPYIINLANSFKKETFEIAVEFLKKEIARADEIGIKTIVLHPGSAVGAEEQVGLDRIVEGLNLVLTAEQKALVALETMAGKGSELGVNFTQLKYIIDNVKLKDKLGVCWDTCHLHDSGYQLGEHLDSIIEEFDQMIGLDRLLCLHINDSKNPLNAHKDRHENIGYGYLGFDNLLKIIYHPRLNNMVKILETPYVKDQDGKMHSPYQEEITMIKTKKFTDPFQKYGKTPIEKR</sequence>
<feature type="binding site" evidence="7">
    <location>
        <position position="76"/>
    </location>
    <ligand>
        <name>Zn(2+)</name>
        <dbReference type="ChEBI" id="CHEBI:29105"/>
        <label>1</label>
    </ligand>
</feature>
<dbReference type="NCBIfam" id="TIGR00587">
    <property type="entry name" value="nfo"/>
    <property type="match status" value="1"/>
</dbReference>
<dbReference type="PROSITE" id="PS00731">
    <property type="entry name" value="AP_NUCLEASE_F2_3"/>
    <property type="match status" value="1"/>
</dbReference>
<dbReference type="GO" id="GO:0008833">
    <property type="term" value="F:deoxyribonuclease IV (phage-T4-induced) activity"/>
    <property type="evidence" value="ECO:0007669"/>
    <property type="project" value="UniProtKB-UniRule"/>
</dbReference>
<dbReference type="GO" id="GO:0003677">
    <property type="term" value="F:DNA binding"/>
    <property type="evidence" value="ECO:0007669"/>
    <property type="project" value="InterPro"/>
</dbReference>
<evidence type="ECO:0000313" key="9">
    <source>
        <dbReference type="EMBL" id="AKM54239.1"/>
    </source>
</evidence>
<keyword evidence="7 9" id="KW-0255">Endonuclease</keyword>
<dbReference type="GO" id="GO:0008081">
    <property type="term" value="F:phosphoric diester hydrolase activity"/>
    <property type="evidence" value="ECO:0007669"/>
    <property type="project" value="TreeGrafter"/>
</dbReference>
<evidence type="ECO:0000256" key="6">
    <source>
        <dbReference type="ARBA" id="ARBA00023204"/>
    </source>
</evidence>
<protein>
    <recommendedName>
        <fullName evidence="7">Probable endonuclease 4</fullName>
        <ecNumber evidence="7">3.1.21.2</ecNumber>
    </recommendedName>
    <alternativeName>
        <fullName evidence="7">Endodeoxyribonuclease IV</fullName>
    </alternativeName>
    <alternativeName>
        <fullName evidence="7">Endonuclease IV</fullName>
    </alternativeName>
</protein>
<dbReference type="CDD" id="cd00019">
    <property type="entry name" value="AP2Ec"/>
    <property type="match status" value="1"/>
</dbReference>
<feature type="binding site" evidence="7">
    <location>
        <position position="266"/>
    </location>
    <ligand>
        <name>Zn(2+)</name>
        <dbReference type="ChEBI" id="CHEBI:29105"/>
        <label>2</label>
    </ligand>
</feature>
<feature type="binding site" evidence="7">
    <location>
        <position position="236"/>
    </location>
    <ligand>
        <name>Zn(2+)</name>
        <dbReference type="ChEBI" id="CHEBI:29105"/>
        <label>3</label>
    </ligand>
</feature>
<comment type="function">
    <text evidence="7">Endonuclease IV plays a role in DNA repair. It cleaves phosphodiester bonds at apurinic or apyrimidinic (AP) sites, generating a 3'-hydroxyl group and a 5'-terminal sugar phosphate.</text>
</comment>
<keyword evidence="6 7" id="KW-0234">DNA repair</keyword>
<dbReference type="PROSITE" id="PS51432">
    <property type="entry name" value="AP_NUCLEASE_F2_4"/>
    <property type="match status" value="1"/>
</dbReference>